<evidence type="ECO:0000313" key="3">
    <source>
        <dbReference type="Proteomes" id="UP000218231"/>
    </source>
</evidence>
<keyword evidence="3" id="KW-1185">Reference proteome</keyword>
<gene>
    <name evidence="2" type="ORF">WR25_04447</name>
</gene>
<protein>
    <recommendedName>
        <fullName evidence="1">HTH cro/C1-type domain-containing protein</fullName>
    </recommendedName>
</protein>
<sequence length="162" mass="17280">MAVAVRSVSARCSSNADSVLRESRPASWAAPAICAARSLKRVKAATGSLKALSATRTMRCKCSPMRPCAHSPTPANNAKAQLGERTGFDPKTISRFETGTYTPSIESLISFAEALGVKPKVFFSDPDDEDEQRAYLFGVIHSAPPKDLGKLIAAVDQVLAKL</sequence>
<dbReference type="Gene3D" id="1.10.260.40">
    <property type="entry name" value="lambda repressor-like DNA-binding domains"/>
    <property type="match status" value="1"/>
</dbReference>
<name>A0A2A2K6C4_9BILA</name>
<dbReference type="SMART" id="SM00530">
    <property type="entry name" value="HTH_XRE"/>
    <property type="match status" value="1"/>
</dbReference>
<reference evidence="2 3" key="1">
    <citation type="journal article" date="2017" name="Curr. Biol.">
        <title>Genome architecture and evolution of a unichromosomal asexual nematode.</title>
        <authorList>
            <person name="Fradin H."/>
            <person name="Zegar C."/>
            <person name="Gutwein M."/>
            <person name="Lucas J."/>
            <person name="Kovtun M."/>
            <person name="Corcoran D."/>
            <person name="Baugh L.R."/>
            <person name="Kiontke K."/>
            <person name="Gunsalus K."/>
            <person name="Fitch D.H."/>
            <person name="Piano F."/>
        </authorList>
    </citation>
    <scope>NUCLEOTIDE SEQUENCE [LARGE SCALE GENOMIC DNA]</scope>
    <source>
        <strain evidence="2">PF1309</strain>
    </source>
</reference>
<dbReference type="InterPro" id="IPR001387">
    <property type="entry name" value="Cro/C1-type_HTH"/>
</dbReference>
<comment type="caution">
    <text evidence="2">The sequence shown here is derived from an EMBL/GenBank/DDBJ whole genome shotgun (WGS) entry which is preliminary data.</text>
</comment>
<dbReference type="AlphaFoldDB" id="A0A2A2K6C4"/>
<organism evidence="2 3">
    <name type="scientific">Diploscapter pachys</name>
    <dbReference type="NCBI Taxonomy" id="2018661"/>
    <lineage>
        <taxon>Eukaryota</taxon>
        <taxon>Metazoa</taxon>
        <taxon>Ecdysozoa</taxon>
        <taxon>Nematoda</taxon>
        <taxon>Chromadorea</taxon>
        <taxon>Rhabditida</taxon>
        <taxon>Rhabditina</taxon>
        <taxon>Rhabditomorpha</taxon>
        <taxon>Rhabditoidea</taxon>
        <taxon>Rhabditidae</taxon>
        <taxon>Diploscapter</taxon>
    </lineage>
</organism>
<evidence type="ECO:0000259" key="1">
    <source>
        <dbReference type="PROSITE" id="PS50943"/>
    </source>
</evidence>
<evidence type="ECO:0000313" key="2">
    <source>
        <dbReference type="EMBL" id="PAV69455.1"/>
    </source>
</evidence>
<dbReference type="PROSITE" id="PS50943">
    <property type="entry name" value="HTH_CROC1"/>
    <property type="match status" value="1"/>
</dbReference>
<dbReference type="Pfam" id="PF01381">
    <property type="entry name" value="HTH_3"/>
    <property type="match status" value="1"/>
</dbReference>
<dbReference type="EMBL" id="LIAE01009503">
    <property type="protein sequence ID" value="PAV69455.1"/>
    <property type="molecule type" value="Genomic_DNA"/>
</dbReference>
<dbReference type="Proteomes" id="UP000218231">
    <property type="component" value="Unassembled WGS sequence"/>
</dbReference>
<dbReference type="GO" id="GO:0005634">
    <property type="term" value="C:nucleus"/>
    <property type="evidence" value="ECO:0007669"/>
    <property type="project" value="UniProtKB-ARBA"/>
</dbReference>
<dbReference type="GO" id="GO:0003677">
    <property type="term" value="F:DNA binding"/>
    <property type="evidence" value="ECO:0007669"/>
    <property type="project" value="InterPro"/>
</dbReference>
<dbReference type="CDD" id="cd00093">
    <property type="entry name" value="HTH_XRE"/>
    <property type="match status" value="1"/>
</dbReference>
<dbReference type="SUPFAM" id="SSF47413">
    <property type="entry name" value="lambda repressor-like DNA-binding domains"/>
    <property type="match status" value="1"/>
</dbReference>
<proteinExistence type="predicted"/>
<feature type="domain" description="HTH cro/C1-type" evidence="1">
    <location>
        <begin position="80"/>
        <end position="122"/>
    </location>
</feature>
<accession>A0A2A2K6C4</accession>
<dbReference type="InterPro" id="IPR010982">
    <property type="entry name" value="Lambda_DNA-bd_dom_sf"/>
</dbReference>